<evidence type="ECO:0000256" key="4">
    <source>
        <dbReference type="ARBA" id="ARBA00022692"/>
    </source>
</evidence>
<evidence type="ECO:0000313" key="13">
    <source>
        <dbReference type="Proteomes" id="UP000190312"/>
    </source>
</evidence>
<comment type="subcellular location">
    <subcellularLocation>
        <location evidence="1">Cell membrane</location>
        <topology evidence="1">Multi-pass membrane protein</topology>
    </subcellularLocation>
</comment>
<dbReference type="VEuPathDB" id="FungiDB:AO090103000075"/>
<sequence>MLRVSAIFMACLLLATAAPTAPEKSNACLSMCLQERPACANDEHPTGSEGCWGCCQKIEAVTAPVQRESCLSMCQQEKPNCASDEKPAGSEGCWGCCQKIEPVVPVKKEMCLSMCLQEKPTCASDEHPTGSEVCLFTCSRPLGMASEDCIHEAPQPQGIPYWRLLTDQGVVTPEIIDYPYKGSGTDDDPYIVEWIPNDPRNPMLLNKSLKWAYTITVAFATFGVSLSSSAYAGGIQEVIKHFGIGEEVATLGVSLFVLGFAVGPLVWAPLSELIGRQIVFFVSYGALAFFCAGAAGAQNSWTLIILRFFAGSFGSSPLTNAGGVIADIFPAEERGLATSLFAGAPFLGPTLGPVIGGFLGENAGWRWVQGFLATFTGLIWIVESLLVPETYAPLLLRKRAARLTTLTGKVHRSKLELERGKVTMTSAFGAALLRPWILLFAEPIVLLLSTYMAIIYGTLYMLFDAFPIVFQQLRGWSEGVGSLPFLGVMIGMMLAVALNMYDNKRYVAIHKAHHGFAPPEARLPPTMLGSIAIPIGLFWFAWTNAPPVHWIVSIIAAAPFGFGMVLVFLNIMSYLIDAYTIYAASVLAANSIIRSCFGAGFPLFTTYMYRNLGVHWASCIPAFLALACVPFPFVFYKYGAVIRRKCKYAAEADDFMRRLAEKTVSLGEEEKAVDEEVRVQAEGRGSADGGQDLGRLESGGRSSLSTMRDGNAGYEANPYDIDRVNTRNSAISRRSRSRSRSAKGRKRGFLGL</sequence>
<dbReference type="AlphaFoldDB" id="A0A1S9DFX3"/>
<comment type="caution">
    <text evidence="12">The sequence shown here is derived from an EMBL/GenBank/DDBJ whole genome shotgun (WGS) entry which is preliminary data.</text>
</comment>
<feature type="transmembrane region" description="Helical" evidence="9">
    <location>
        <begin position="444"/>
        <end position="463"/>
    </location>
</feature>
<dbReference type="Proteomes" id="UP000190312">
    <property type="component" value="Unassembled WGS sequence"/>
</dbReference>
<feature type="transmembrane region" description="Helical" evidence="9">
    <location>
        <begin position="483"/>
        <end position="501"/>
    </location>
</feature>
<dbReference type="InterPro" id="IPR020846">
    <property type="entry name" value="MFS_dom"/>
</dbReference>
<reference evidence="12 13" key="1">
    <citation type="submission" date="2016-10" db="EMBL/GenBank/DDBJ databases">
        <title>Genome sequencing of Aspergillus oryzae BCC7051.</title>
        <authorList>
            <person name="Thammarongtham C."/>
            <person name="Vorapreeda T."/>
            <person name="Nookaew I."/>
            <person name="Srisuk T."/>
            <person name="Land M."/>
            <person name="Jeennor S."/>
            <person name="Laoteng K."/>
        </authorList>
    </citation>
    <scope>NUCLEOTIDE SEQUENCE [LARGE SCALE GENOMIC DNA]</scope>
    <source>
        <strain evidence="12 13">BCC7051</strain>
    </source>
</reference>
<evidence type="ECO:0000256" key="3">
    <source>
        <dbReference type="ARBA" id="ARBA00022475"/>
    </source>
</evidence>
<evidence type="ECO:0000313" key="12">
    <source>
        <dbReference type="EMBL" id="OOO07967.1"/>
    </source>
</evidence>
<dbReference type="GO" id="GO:0022857">
    <property type="term" value="F:transmembrane transporter activity"/>
    <property type="evidence" value="ECO:0007669"/>
    <property type="project" value="InterPro"/>
</dbReference>
<dbReference type="OrthoDB" id="446368at2759"/>
<dbReference type="PROSITE" id="PS50850">
    <property type="entry name" value="MFS"/>
    <property type="match status" value="1"/>
</dbReference>
<feature type="transmembrane region" description="Helical" evidence="9">
    <location>
        <begin position="211"/>
        <end position="232"/>
    </location>
</feature>
<keyword evidence="10" id="KW-0732">Signal</keyword>
<dbReference type="SUPFAM" id="SSF103473">
    <property type="entry name" value="MFS general substrate transporter"/>
    <property type="match status" value="1"/>
</dbReference>
<comment type="similarity">
    <text evidence="7">Belongs to the major facilitator superfamily. DHA1 family. Polyamines/proton antiporter (TC 2.A.1.2.16) subfamily.</text>
</comment>
<evidence type="ECO:0000256" key="9">
    <source>
        <dbReference type="SAM" id="Phobius"/>
    </source>
</evidence>
<organism evidence="12 13">
    <name type="scientific">Aspergillus oryzae</name>
    <name type="common">Yellow koji mold</name>
    <dbReference type="NCBI Taxonomy" id="5062"/>
    <lineage>
        <taxon>Eukaryota</taxon>
        <taxon>Fungi</taxon>
        <taxon>Dikarya</taxon>
        <taxon>Ascomycota</taxon>
        <taxon>Pezizomycotina</taxon>
        <taxon>Eurotiomycetes</taxon>
        <taxon>Eurotiomycetidae</taxon>
        <taxon>Eurotiales</taxon>
        <taxon>Aspergillaceae</taxon>
        <taxon>Aspergillus</taxon>
        <taxon>Aspergillus subgen. Circumdati</taxon>
    </lineage>
</organism>
<evidence type="ECO:0000256" key="8">
    <source>
        <dbReference type="SAM" id="MobiDB-lite"/>
    </source>
</evidence>
<feature type="transmembrane region" description="Helical" evidence="9">
    <location>
        <begin position="244"/>
        <end position="266"/>
    </location>
</feature>
<feature type="chain" id="PRO_5013023971" evidence="10">
    <location>
        <begin position="18"/>
        <end position="752"/>
    </location>
</feature>
<feature type="transmembrane region" description="Helical" evidence="9">
    <location>
        <begin position="548"/>
        <end position="569"/>
    </location>
</feature>
<feature type="domain" description="Major facilitator superfamily (MFS) profile" evidence="11">
    <location>
        <begin position="213"/>
        <end position="645"/>
    </location>
</feature>
<feature type="transmembrane region" description="Helical" evidence="9">
    <location>
        <begin position="522"/>
        <end position="542"/>
    </location>
</feature>
<dbReference type="Gene3D" id="1.20.1250.20">
    <property type="entry name" value="MFS general substrate transporter like domains"/>
    <property type="match status" value="1"/>
</dbReference>
<evidence type="ECO:0000259" key="11">
    <source>
        <dbReference type="PROSITE" id="PS50850"/>
    </source>
</evidence>
<evidence type="ECO:0000256" key="6">
    <source>
        <dbReference type="ARBA" id="ARBA00023136"/>
    </source>
</evidence>
<dbReference type="PANTHER" id="PTHR23502:SF186">
    <property type="entry name" value="MAJOR FACILITATOR SUPERFAMILY (MFS) PROFILE DOMAIN-CONTAINING PROTEIN"/>
    <property type="match status" value="1"/>
</dbReference>
<feature type="transmembrane region" description="Helical" evidence="9">
    <location>
        <begin position="613"/>
        <end position="635"/>
    </location>
</feature>
<dbReference type="CDD" id="cd17323">
    <property type="entry name" value="MFS_Tpo1_MDR_like"/>
    <property type="match status" value="1"/>
</dbReference>
<dbReference type="Pfam" id="PF07690">
    <property type="entry name" value="MFS_1"/>
    <property type="match status" value="1"/>
</dbReference>
<feature type="region of interest" description="Disordered" evidence="8">
    <location>
        <begin position="673"/>
        <end position="752"/>
    </location>
</feature>
<proteinExistence type="inferred from homology"/>
<feature type="signal peptide" evidence="10">
    <location>
        <begin position="1"/>
        <end position="17"/>
    </location>
</feature>
<evidence type="ECO:0000256" key="2">
    <source>
        <dbReference type="ARBA" id="ARBA00022448"/>
    </source>
</evidence>
<name>A0A1S9DFX3_ASPOZ</name>
<feature type="compositionally biased region" description="Basic residues" evidence="8">
    <location>
        <begin position="733"/>
        <end position="752"/>
    </location>
</feature>
<feature type="transmembrane region" description="Helical" evidence="9">
    <location>
        <begin position="581"/>
        <end position="601"/>
    </location>
</feature>
<keyword evidence="2" id="KW-0813">Transport</keyword>
<keyword evidence="3" id="KW-1003">Cell membrane</keyword>
<keyword evidence="4 9" id="KW-0812">Transmembrane</keyword>
<dbReference type="eggNOG" id="KOG0255">
    <property type="taxonomic scope" value="Eukaryota"/>
</dbReference>
<dbReference type="FunFam" id="1.20.1250.20:FF:000266">
    <property type="entry name" value="MFS multidrug transporter, putative"/>
    <property type="match status" value="1"/>
</dbReference>
<evidence type="ECO:0000256" key="1">
    <source>
        <dbReference type="ARBA" id="ARBA00004651"/>
    </source>
</evidence>
<feature type="transmembrane region" description="Helical" evidence="9">
    <location>
        <begin position="278"/>
        <end position="297"/>
    </location>
</feature>
<keyword evidence="6 9" id="KW-0472">Membrane</keyword>
<dbReference type="InterPro" id="IPR011701">
    <property type="entry name" value="MFS"/>
</dbReference>
<evidence type="ECO:0000256" key="7">
    <source>
        <dbReference type="ARBA" id="ARBA00038459"/>
    </source>
</evidence>
<dbReference type="InterPro" id="IPR036259">
    <property type="entry name" value="MFS_trans_sf"/>
</dbReference>
<dbReference type="PANTHER" id="PTHR23502">
    <property type="entry name" value="MAJOR FACILITATOR SUPERFAMILY"/>
    <property type="match status" value="1"/>
</dbReference>
<dbReference type="VEuPathDB" id="FungiDB:AO090103000076"/>
<keyword evidence="5 9" id="KW-1133">Transmembrane helix</keyword>
<dbReference type="GO" id="GO:0005886">
    <property type="term" value="C:plasma membrane"/>
    <property type="evidence" value="ECO:0007669"/>
    <property type="project" value="UniProtKB-SubCell"/>
</dbReference>
<dbReference type="EMBL" id="MKZY01000006">
    <property type="protein sequence ID" value="OOO07967.1"/>
    <property type="molecule type" value="Genomic_DNA"/>
</dbReference>
<gene>
    <name evidence="12" type="ORF">OAory_01044670</name>
</gene>
<protein>
    <submittedName>
        <fullName evidence="12">Major facilitator superfamily MFS_1</fullName>
    </submittedName>
</protein>
<accession>A0A1S9DFX3</accession>
<evidence type="ECO:0000256" key="10">
    <source>
        <dbReference type="SAM" id="SignalP"/>
    </source>
</evidence>
<evidence type="ECO:0000256" key="5">
    <source>
        <dbReference type="ARBA" id="ARBA00022989"/>
    </source>
</evidence>